<evidence type="ECO:0000256" key="1">
    <source>
        <dbReference type="SAM" id="Phobius"/>
    </source>
</evidence>
<dbReference type="RefSeq" id="WP_117384870.1">
    <property type="nucleotide sequence ID" value="NZ_QWDE01000006.1"/>
</dbReference>
<dbReference type="Pfam" id="PF14258">
    <property type="entry name" value="DUF4350"/>
    <property type="match status" value="1"/>
</dbReference>
<gene>
    <name evidence="3" type="ORF">DYU05_19650</name>
</gene>
<keyword evidence="1" id="KW-0472">Membrane</keyword>
<protein>
    <submittedName>
        <fullName evidence="3">DUF4350 domain-containing protein</fullName>
    </submittedName>
</protein>
<keyword evidence="1" id="KW-0812">Transmembrane</keyword>
<evidence type="ECO:0000313" key="3">
    <source>
        <dbReference type="EMBL" id="RFZ81202.1"/>
    </source>
</evidence>
<keyword evidence="1" id="KW-1133">Transmembrane helix</keyword>
<evidence type="ECO:0000259" key="2">
    <source>
        <dbReference type="Pfam" id="PF14258"/>
    </source>
</evidence>
<comment type="caution">
    <text evidence="3">The sequence shown here is derived from an EMBL/GenBank/DDBJ whole genome shotgun (WGS) entry which is preliminary data.</text>
</comment>
<dbReference type="AlphaFoldDB" id="A0A3E2NJM7"/>
<dbReference type="OrthoDB" id="1111222at2"/>
<reference evidence="3 4" key="1">
    <citation type="submission" date="2018-08" db="EMBL/GenBank/DDBJ databases">
        <title>Mucilaginibacter terrae sp. nov., isolated from manganese diggings.</title>
        <authorList>
            <person name="Huang Y."/>
            <person name="Zhou Z."/>
        </authorList>
    </citation>
    <scope>NUCLEOTIDE SEQUENCE [LARGE SCALE GENOMIC DNA]</scope>
    <source>
        <strain evidence="3 4">ZH6</strain>
    </source>
</reference>
<feature type="transmembrane region" description="Helical" evidence="1">
    <location>
        <begin position="259"/>
        <end position="276"/>
    </location>
</feature>
<name>A0A3E2NJM7_9SPHI</name>
<accession>A0A3E2NJM7</accession>
<evidence type="ECO:0000313" key="4">
    <source>
        <dbReference type="Proteomes" id="UP000260823"/>
    </source>
</evidence>
<sequence>MRDFKIYISIGIALLLVYVVAQYNKPNPTSWDTTLQYNDKIPFGTYILYNRLNDIFPAATVTRTNRSAYRVFNDSTMVPGNYLITAKAVNFSKTDYAAMVKFISRGNSVLISTFDMSDALADTLKLSISNEFGKHSPFLNFTSRKVNKDLDYQFDKHIADQYFSKFDTAKAVVLGRNEYGNSNFIRYRYGKGNLFLFANPQLLTNYSLLKPMGADYASKVLSYLPANVSHVYWDQFQNHDIAVNTSPMRVFFEYAALRWAYYIALAGMLLFVIYEVKRRQRIIPIVDPLTNSTLEFVNVVGKVYYEQRDNANIASKKIVYFSEHLRNTFGIKAGTFQREFVDQLASKTGIDDQFADELVRYINYLLPQSKVTDQELITLNQLIEKFHKQSGS</sequence>
<feature type="domain" description="DUF4350" evidence="2">
    <location>
        <begin position="38"/>
        <end position="221"/>
    </location>
</feature>
<organism evidence="3 4">
    <name type="scientific">Mucilaginibacter terrenus</name>
    <dbReference type="NCBI Taxonomy" id="2482727"/>
    <lineage>
        <taxon>Bacteria</taxon>
        <taxon>Pseudomonadati</taxon>
        <taxon>Bacteroidota</taxon>
        <taxon>Sphingobacteriia</taxon>
        <taxon>Sphingobacteriales</taxon>
        <taxon>Sphingobacteriaceae</taxon>
        <taxon>Mucilaginibacter</taxon>
    </lineage>
</organism>
<dbReference type="EMBL" id="QWDE01000006">
    <property type="protein sequence ID" value="RFZ81202.1"/>
    <property type="molecule type" value="Genomic_DNA"/>
</dbReference>
<dbReference type="InterPro" id="IPR025646">
    <property type="entry name" value="DUF4350"/>
</dbReference>
<dbReference type="Proteomes" id="UP000260823">
    <property type="component" value="Unassembled WGS sequence"/>
</dbReference>
<keyword evidence="4" id="KW-1185">Reference proteome</keyword>
<proteinExistence type="predicted"/>